<feature type="coiled-coil region" evidence="1">
    <location>
        <begin position="77"/>
        <end position="104"/>
    </location>
</feature>
<evidence type="ECO:0000313" key="2">
    <source>
        <dbReference type="EMBL" id="KAK6941546.1"/>
    </source>
</evidence>
<proteinExistence type="predicted"/>
<comment type="caution">
    <text evidence="2">The sequence shown here is derived from an EMBL/GenBank/DDBJ whole genome shotgun (WGS) entry which is preliminary data.</text>
</comment>
<sequence>MVVGVMVEEVTVVVVMVGAVVENIQVGEGKVAVVKEVGVGASKLVAEVVVVKAVVAVGEESKLEAVVGVNIPVVEEVARAEKAQQQVEEKALGLEEKAEEVQAMRAQKACT</sequence>
<accession>A0AAN8W595</accession>
<dbReference type="AlphaFoldDB" id="A0AAN8W595"/>
<dbReference type="EMBL" id="JBAMMX010000004">
    <property type="protein sequence ID" value="KAK6941546.1"/>
    <property type="molecule type" value="Genomic_DNA"/>
</dbReference>
<name>A0AAN8W595_9MAGN</name>
<evidence type="ECO:0000256" key="1">
    <source>
        <dbReference type="SAM" id="Coils"/>
    </source>
</evidence>
<organism evidence="2 3">
    <name type="scientific">Dillenia turbinata</name>
    <dbReference type="NCBI Taxonomy" id="194707"/>
    <lineage>
        <taxon>Eukaryota</taxon>
        <taxon>Viridiplantae</taxon>
        <taxon>Streptophyta</taxon>
        <taxon>Embryophyta</taxon>
        <taxon>Tracheophyta</taxon>
        <taxon>Spermatophyta</taxon>
        <taxon>Magnoliopsida</taxon>
        <taxon>eudicotyledons</taxon>
        <taxon>Gunneridae</taxon>
        <taxon>Pentapetalae</taxon>
        <taxon>Dilleniales</taxon>
        <taxon>Dilleniaceae</taxon>
        <taxon>Dillenia</taxon>
    </lineage>
</organism>
<keyword evidence="3" id="KW-1185">Reference proteome</keyword>
<dbReference type="Proteomes" id="UP001370490">
    <property type="component" value="Unassembled WGS sequence"/>
</dbReference>
<reference evidence="2 3" key="1">
    <citation type="submission" date="2023-12" db="EMBL/GenBank/DDBJ databases">
        <title>A high-quality genome assembly for Dillenia turbinata (Dilleniales).</title>
        <authorList>
            <person name="Chanderbali A."/>
        </authorList>
    </citation>
    <scope>NUCLEOTIDE SEQUENCE [LARGE SCALE GENOMIC DNA]</scope>
    <source>
        <strain evidence="2">LSX21</strain>
        <tissue evidence="2">Leaf</tissue>
    </source>
</reference>
<gene>
    <name evidence="2" type="ORF">RJ641_026923</name>
</gene>
<evidence type="ECO:0000313" key="3">
    <source>
        <dbReference type="Proteomes" id="UP001370490"/>
    </source>
</evidence>
<keyword evidence="1" id="KW-0175">Coiled coil</keyword>
<protein>
    <submittedName>
        <fullName evidence="2">Uncharacterized protein</fullName>
    </submittedName>
</protein>